<protein>
    <submittedName>
        <fullName evidence="1">Uncharacterized protein</fullName>
    </submittedName>
</protein>
<sequence length="25" mass="2843">MRCIAILAKEHERSCDRGPSGPYRP</sequence>
<reference evidence="1" key="1">
    <citation type="submission" date="2014-11" db="EMBL/GenBank/DDBJ databases">
        <authorList>
            <person name="Amaro Gonzalez C."/>
        </authorList>
    </citation>
    <scope>NUCLEOTIDE SEQUENCE</scope>
</reference>
<dbReference type="EMBL" id="GBXM01007200">
    <property type="protein sequence ID" value="JAI01378.1"/>
    <property type="molecule type" value="Transcribed_RNA"/>
</dbReference>
<name>A0A0E9XF72_ANGAN</name>
<evidence type="ECO:0000313" key="1">
    <source>
        <dbReference type="EMBL" id="JAI01378.1"/>
    </source>
</evidence>
<dbReference type="AlphaFoldDB" id="A0A0E9XF72"/>
<reference evidence="1" key="2">
    <citation type="journal article" date="2015" name="Fish Shellfish Immunol.">
        <title>Early steps in the European eel (Anguilla anguilla)-Vibrio vulnificus interaction in the gills: Role of the RtxA13 toxin.</title>
        <authorList>
            <person name="Callol A."/>
            <person name="Pajuelo D."/>
            <person name="Ebbesson L."/>
            <person name="Teles M."/>
            <person name="MacKenzie S."/>
            <person name="Amaro C."/>
        </authorList>
    </citation>
    <scope>NUCLEOTIDE SEQUENCE</scope>
</reference>
<accession>A0A0E9XF72</accession>
<organism evidence="1">
    <name type="scientific">Anguilla anguilla</name>
    <name type="common">European freshwater eel</name>
    <name type="synonym">Muraena anguilla</name>
    <dbReference type="NCBI Taxonomy" id="7936"/>
    <lineage>
        <taxon>Eukaryota</taxon>
        <taxon>Metazoa</taxon>
        <taxon>Chordata</taxon>
        <taxon>Craniata</taxon>
        <taxon>Vertebrata</taxon>
        <taxon>Euteleostomi</taxon>
        <taxon>Actinopterygii</taxon>
        <taxon>Neopterygii</taxon>
        <taxon>Teleostei</taxon>
        <taxon>Anguilliformes</taxon>
        <taxon>Anguillidae</taxon>
        <taxon>Anguilla</taxon>
    </lineage>
</organism>
<proteinExistence type="predicted"/>